<dbReference type="InterPro" id="IPR013936">
    <property type="entry name" value="CRT-like"/>
</dbReference>
<keyword evidence="5 8" id="KW-1133">Transmembrane helix</keyword>
<keyword evidence="6 8" id="KW-0472">Membrane</keyword>
<keyword evidence="3" id="KW-0813">Transport</keyword>
<feature type="chain" id="PRO_5031007915" evidence="9">
    <location>
        <begin position="19"/>
        <end position="788"/>
    </location>
</feature>
<feature type="transmembrane region" description="Helical" evidence="8">
    <location>
        <begin position="617"/>
        <end position="639"/>
    </location>
</feature>
<name>A0A7S3FYI9_9EUKA</name>
<evidence type="ECO:0000256" key="7">
    <source>
        <dbReference type="SAM" id="MobiDB-lite"/>
    </source>
</evidence>
<proteinExistence type="inferred from homology"/>
<dbReference type="Pfam" id="PF08627">
    <property type="entry name" value="CRT-like"/>
    <property type="match status" value="1"/>
</dbReference>
<evidence type="ECO:0000256" key="1">
    <source>
        <dbReference type="ARBA" id="ARBA00004141"/>
    </source>
</evidence>
<feature type="transmembrane region" description="Helical" evidence="8">
    <location>
        <begin position="588"/>
        <end position="610"/>
    </location>
</feature>
<dbReference type="EMBL" id="HBIB01000969">
    <property type="protein sequence ID" value="CAE0238535.1"/>
    <property type="molecule type" value="Transcribed_RNA"/>
</dbReference>
<feature type="transmembrane region" description="Helical" evidence="8">
    <location>
        <begin position="366"/>
        <end position="387"/>
    </location>
</feature>
<feature type="signal peptide" evidence="9">
    <location>
        <begin position="1"/>
        <end position="18"/>
    </location>
</feature>
<evidence type="ECO:0000256" key="3">
    <source>
        <dbReference type="ARBA" id="ARBA00022448"/>
    </source>
</evidence>
<evidence type="ECO:0000256" key="6">
    <source>
        <dbReference type="ARBA" id="ARBA00023136"/>
    </source>
</evidence>
<evidence type="ECO:0000256" key="2">
    <source>
        <dbReference type="ARBA" id="ARBA00006690"/>
    </source>
</evidence>
<dbReference type="AlphaFoldDB" id="A0A7S3FYI9"/>
<dbReference type="GO" id="GO:0016020">
    <property type="term" value="C:membrane"/>
    <property type="evidence" value="ECO:0007669"/>
    <property type="project" value="UniProtKB-SubCell"/>
</dbReference>
<feature type="transmembrane region" description="Helical" evidence="8">
    <location>
        <begin position="518"/>
        <end position="545"/>
    </location>
</feature>
<feature type="transmembrane region" description="Helical" evidence="8">
    <location>
        <begin position="488"/>
        <end position="506"/>
    </location>
</feature>
<evidence type="ECO:0000313" key="10">
    <source>
        <dbReference type="EMBL" id="CAE0238535.1"/>
    </source>
</evidence>
<dbReference type="PANTHER" id="PTHR31326:SF1">
    <property type="entry name" value="PROTEIN CLT2, CHLOROPLASTIC"/>
    <property type="match status" value="1"/>
</dbReference>
<keyword evidence="9" id="KW-0732">Signal</keyword>
<sequence length="788" mass="85150">MLIPTFLCLFALVAGGLGSFIPSLPKQHRYTWHDIGESFPILTDVGVIVVPRSPFSIDVFMSSANALNYSVDFHTAQLVDSDNVPVSSPVEFRSLAEGAFQTSKIGNRLCFFQSPPSASAWSSCLVLNGTDAGVGDGIGGVVMEVNLPFSAVSPAARRALVAATVTSTAGKFSNTQDLNCNNIGAQWVTYPETVTVSFDAVDNSTKVLVMKPPTVNFTSPLQGNAAAISLVVEVKPDQQCPGWPMLSGIFAAATVLLVGVSALVNRKLICKSKKKESLDEEESEAASLKTRAKPYEGEGDVGEQTQLLSSGGSDEGEGKNKKRGLSSICSKAALLVSLYTVILILSRSIDFVLYVRMAYKMKNYEWFLSQILLSFFYCVVLWPVTWIKMYATNHITKEMRSVPLRKFFIMGMLDSIGNLLSTIPAPFLSGALNVVIPQGIIFVNMLLSLIFLKTRYKLTHIAAAIVVFLGIVIAVYPKMCDGGGSQFYWIALLFISNVPQAASNVYKEYALKAYDLDVFYVNSWVALFQLLFGILLAPTVFVPILSGASAADTLKPAEFGQYLKESILCFAGISSKPGDICGCKDGPVYLVFIVFIGFNITFNIAYLLVFKYGSATLAVVAGAVRLALSDFGFSIPFVAGEAYALLQATDVIALVFLLLGVVWYRVLPETTKQKKGENAAAEEPEPVDGHPAGRGSVSAFGSSHPGSRRDSVQNPPPTLFWGAWEGGKDLWGYQASEGLMEKKKIDTARRGSTTLRSRYFHRLGIGVPPSAATAGQLSPIADNKEDPF</sequence>
<feature type="region of interest" description="Disordered" evidence="7">
    <location>
        <begin position="768"/>
        <end position="788"/>
    </location>
</feature>
<keyword evidence="4 8" id="KW-0812">Transmembrane</keyword>
<feature type="transmembrane region" description="Helical" evidence="8">
    <location>
        <begin position="407"/>
        <end position="428"/>
    </location>
</feature>
<comment type="subcellular location">
    <subcellularLocation>
        <location evidence="1">Membrane</location>
        <topology evidence="1">Multi-pass membrane protein</topology>
    </subcellularLocation>
</comment>
<feature type="region of interest" description="Disordered" evidence="7">
    <location>
        <begin position="281"/>
        <end position="320"/>
    </location>
</feature>
<evidence type="ECO:0000256" key="9">
    <source>
        <dbReference type="SAM" id="SignalP"/>
    </source>
</evidence>
<evidence type="ECO:0000256" key="5">
    <source>
        <dbReference type="ARBA" id="ARBA00022989"/>
    </source>
</evidence>
<feature type="transmembrane region" description="Helical" evidence="8">
    <location>
        <begin position="243"/>
        <end position="264"/>
    </location>
</feature>
<protein>
    <submittedName>
        <fullName evidence="10">Uncharacterized protein</fullName>
    </submittedName>
</protein>
<feature type="transmembrane region" description="Helical" evidence="8">
    <location>
        <begin position="459"/>
        <end position="476"/>
    </location>
</feature>
<organism evidence="10">
    <name type="scientific">Palpitomonas bilix</name>
    <dbReference type="NCBI Taxonomy" id="652834"/>
    <lineage>
        <taxon>Eukaryota</taxon>
        <taxon>Eukaryota incertae sedis</taxon>
    </lineage>
</organism>
<gene>
    <name evidence="10" type="ORF">PBIL07802_LOCUS678</name>
</gene>
<feature type="transmembrane region" description="Helical" evidence="8">
    <location>
        <begin position="645"/>
        <end position="666"/>
    </location>
</feature>
<feature type="region of interest" description="Disordered" evidence="7">
    <location>
        <begin position="674"/>
        <end position="717"/>
    </location>
</feature>
<feature type="transmembrane region" description="Helical" evidence="8">
    <location>
        <begin position="328"/>
        <end position="346"/>
    </location>
</feature>
<accession>A0A7S3FYI9</accession>
<evidence type="ECO:0000256" key="8">
    <source>
        <dbReference type="SAM" id="Phobius"/>
    </source>
</evidence>
<dbReference type="PANTHER" id="PTHR31326">
    <property type="entry name" value="PROTEIN CLT2, CHLOROPLASTIC"/>
    <property type="match status" value="1"/>
</dbReference>
<comment type="similarity">
    <text evidence="2">Belongs to the CRT-like transporter family.</text>
</comment>
<evidence type="ECO:0000256" key="4">
    <source>
        <dbReference type="ARBA" id="ARBA00022692"/>
    </source>
</evidence>
<reference evidence="10" key="1">
    <citation type="submission" date="2021-01" db="EMBL/GenBank/DDBJ databases">
        <authorList>
            <person name="Corre E."/>
            <person name="Pelletier E."/>
            <person name="Niang G."/>
            <person name="Scheremetjew M."/>
            <person name="Finn R."/>
            <person name="Kale V."/>
            <person name="Holt S."/>
            <person name="Cochrane G."/>
            <person name="Meng A."/>
            <person name="Brown T."/>
            <person name="Cohen L."/>
        </authorList>
    </citation>
    <scope>NUCLEOTIDE SEQUENCE</scope>
    <source>
        <strain evidence="10">NIES-2562</strain>
    </source>
</reference>
<feature type="transmembrane region" description="Helical" evidence="8">
    <location>
        <begin position="434"/>
        <end position="452"/>
    </location>
</feature>